<dbReference type="EMBL" id="CP014864">
    <property type="protein sequence ID" value="AMX02988.1"/>
    <property type="molecule type" value="Genomic_DNA"/>
</dbReference>
<dbReference type="PANTHER" id="PTHR30027:SF3">
    <property type="entry name" value="16S RRNA (URACIL(1498)-N(3))-METHYLTRANSFERASE"/>
    <property type="match status" value="1"/>
</dbReference>
<evidence type="ECO:0000256" key="5">
    <source>
        <dbReference type="ARBA" id="ARBA00022603"/>
    </source>
</evidence>
<name>A0A143HMR4_MICTH</name>
<comment type="subcellular location">
    <subcellularLocation>
        <location evidence="1 10">Cytoplasm</location>
    </subcellularLocation>
</comment>
<keyword evidence="3 10" id="KW-0963">Cytoplasm</keyword>
<dbReference type="RefSeq" id="WP_067154323.1">
    <property type="nucleotide sequence ID" value="NZ_CP014864.1"/>
</dbReference>
<keyword evidence="4 10" id="KW-0698">rRNA processing</keyword>
<evidence type="ECO:0000259" key="11">
    <source>
        <dbReference type="Pfam" id="PF04452"/>
    </source>
</evidence>
<evidence type="ECO:0000313" key="12">
    <source>
        <dbReference type="EMBL" id="AMX02988.1"/>
    </source>
</evidence>
<dbReference type="EC" id="2.1.1.193" evidence="10"/>
<dbReference type="Proteomes" id="UP000076077">
    <property type="component" value="Chromosome"/>
</dbReference>
<evidence type="ECO:0000256" key="1">
    <source>
        <dbReference type="ARBA" id="ARBA00004496"/>
    </source>
</evidence>
<evidence type="ECO:0000313" key="13">
    <source>
        <dbReference type="Proteomes" id="UP000076077"/>
    </source>
</evidence>
<dbReference type="InterPro" id="IPR029028">
    <property type="entry name" value="Alpha/beta_knot_MTases"/>
</dbReference>
<dbReference type="SUPFAM" id="SSF75217">
    <property type="entry name" value="alpha/beta knot"/>
    <property type="match status" value="1"/>
</dbReference>
<keyword evidence="5 10" id="KW-0489">Methyltransferase</keyword>
<evidence type="ECO:0000256" key="4">
    <source>
        <dbReference type="ARBA" id="ARBA00022552"/>
    </source>
</evidence>
<keyword evidence="6 10" id="KW-0808">Transferase</keyword>
<dbReference type="InterPro" id="IPR029026">
    <property type="entry name" value="tRNA_m1G_MTases_N"/>
</dbReference>
<organism evidence="12 13">
    <name type="scientific">Microbulbifer thermotolerans</name>
    <dbReference type="NCBI Taxonomy" id="252514"/>
    <lineage>
        <taxon>Bacteria</taxon>
        <taxon>Pseudomonadati</taxon>
        <taxon>Pseudomonadota</taxon>
        <taxon>Gammaproteobacteria</taxon>
        <taxon>Cellvibrionales</taxon>
        <taxon>Microbulbiferaceae</taxon>
        <taxon>Microbulbifer</taxon>
    </lineage>
</organism>
<comment type="function">
    <text evidence="8 10">Specifically methylates the N3 position of the uracil ring of uridine 1498 (m3U1498) in 16S rRNA. Acts on the fully assembled 30S ribosomal subunit.</text>
</comment>
<evidence type="ECO:0000256" key="9">
    <source>
        <dbReference type="ARBA" id="ARBA00047944"/>
    </source>
</evidence>
<proteinExistence type="inferred from homology"/>
<evidence type="ECO:0000256" key="7">
    <source>
        <dbReference type="ARBA" id="ARBA00022691"/>
    </source>
</evidence>
<sequence>MNLIILEQSDFVAPDRVRLRGRRQQHIREVHRATPGDRLRVGLLNGDIGHGEITAQNGDFIELKVDLHRSPPDALPLTLVLALPRPKMLKRVIEHATALGVKNLYLINAYRVEKSYWQTPWLHENKLRELCLLGLEQAVDTRMPQVHLRKRFKPFVEDELPGIAADSLKLVAHPVAERPCPVDIAEPATLVVGPEGGFIPYEVDKLRENGFEAVHLGPRILRVETALPVLLGRIFPGR</sequence>
<accession>A0A143HMR4</accession>
<dbReference type="CDD" id="cd18084">
    <property type="entry name" value="RsmE-like"/>
    <property type="match status" value="1"/>
</dbReference>
<protein>
    <recommendedName>
        <fullName evidence="10">Ribosomal RNA small subunit methyltransferase E</fullName>
        <ecNumber evidence="10">2.1.1.193</ecNumber>
    </recommendedName>
</protein>
<dbReference type="KEGG" id="mthd:A3224_10775"/>
<dbReference type="Gene3D" id="3.40.1280.10">
    <property type="match status" value="1"/>
</dbReference>
<dbReference type="OrthoDB" id="9815641at2"/>
<dbReference type="NCBIfam" id="NF008700">
    <property type="entry name" value="PRK11713.5-4"/>
    <property type="match status" value="1"/>
</dbReference>
<feature type="domain" description="Ribosomal RNA small subunit methyltransferase E methyltransferase" evidence="11">
    <location>
        <begin position="74"/>
        <end position="233"/>
    </location>
</feature>
<reference evidence="13" key="1">
    <citation type="submission" date="2016-03" db="EMBL/GenBank/DDBJ databases">
        <authorList>
            <person name="Lee Y.-S."/>
            <person name="Choi Y.-L."/>
        </authorList>
    </citation>
    <scope>NUCLEOTIDE SEQUENCE [LARGE SCALE GENOMIC DNA]</scope>
    <source>
        <strain evidence="13">DAU221</strain>
    </source>
</reference>
<dbReference type="PIRSF" id="PIRSF015601">
    <property type="entry name" value="MTase_slr0722"/>
    <property type="match status" value="1"/>
</dbReference>
<gene>
    <name evidence="12" type="ORF">A3224_10775</name>
</gene>
<dbReference type="GeneID" id="76608535"/>
<evidence type="ECO:0000256" key="6">
    <source>
        <dbReference type="ARBA" id="ARBA00022679"/>
    </source>
</evidence>
<dbReference type="NCBIfam" id="TIGR00046">
    <property type="entry name" value="RsmE family RNA methyltransferase"/>
    <property type="match status" value="1"/>
</dbReference>
<dbReference type="STRING" id="252514.A3224_10775"/>
<evidence type="ECO:0000256" key="2">
    <source>
        <dbReference type="ARBA" id="ARBA00005528"/>
    </source>
</evidence>
<evidence type="ECO:0000256" key="3">
    <source>
        <dbReference type="ARBA" id="ARBA00022490"/>
    </source>
</evidence>
<evidence type="ECO:0000256" key="8">
    <source>
        <dbReference type="ARBA" id="ARBA00025699"/>
    </source>
</evidence>
<dbReference type="PANTHER" id="PTHR30027">
    <property type="entry name" value="RIBOSOMAL RNA SMALL SUBUNIT METHYLTRANSFERASE E"/>
    <property type="match status" value="1"/>
</dbReference>
<dbReference type="Pfam" id="PF04452">
    <property type="entry name" value="Methyltrans_RNA"/>
    <property type="match status" value="1"/>
</dbReference>
<evidence type="ECO:0000256" key="10">
    <source>
        <dbReference type="PIRNR" id="PIRNR015601"/>
    </source>
</evidence>
<dbReference type="GO" id="GO:0005737">
    <property type="term" value="C:cytoplasm"/>
    <property type="evidence" value="ECO:0007669"/>
    <property type="project" value="UniProtKB-SubCell"/>
</dbReference>
<dbReference type="GO" id="GO:0070475">
    <property type="term" value="P:rRNA base methylation"/>
    <property type="evidence" value="ECO:0007669"/>
    <property type="project" value="TreeGrafter"/>
</dbReference>
<dbReference type="InterPro" id="IPR046886">
    <property type="entry name" value="RsmE_MTase_dom"/>
</dbReference>
<keyword evidence="7 10" id="KW-0949">S-adenosyl-L-methionine</keyword>
<dbReference type="InterPro" id="IPR006700">
    <property type="entry name" value="RsmE"/>
</dbReference>
<comment type="similarity">
    <text evidence="2 10">Belongs to the RNA methyltransferase RsmE family.</text>
</comment>
<keyword evidence="13" id="KW-1185">Reference proteome</keyword>
<dbReference type="AlphaFoldDB" id="A0A143HMR4"/>
<comment type="catalytic activity">
    <reaction evidence="9 10">
        <text>uridine(1498) in 16S rRNA + S-adenosyl-L-methionine = N(3)-methyluridine(1498) in 16S rRNA + S-adenosyl-L-homocysteine + H(+)</text>
        <dbReference type="Rhea" id="RHEA:42920"/>
        <dbReference type="Rhea" id="RHEA-COMP:10283"/>
        <dbReference type="Rhea" id="RHEA-COMP:10284"/>
        <dbReference type="ChEBI" id="CHEBI:15378"/>
        <dbReference type="ChEBI" id="CHEBI:57856"/>
        <dbReference type="ChEBI" id="CHEBI:59789"/>
        <dbReference type="ChEBI" id="CHEBI:65315"/>
        <dbReference type="ChEBI" id="CHEBI:74502"/>
        <dbReference type="EC" id="2.1.1.193"/>
    </reaction>
</comment>
<dbReference type="GO" id="GO:0070042">
    <property type="term" value="F:rRNA (uridine-N3-)-methyltransferase activity"/>
    <property type="evidence" value="ECO:0007669"/>
    <property type="project" value="TreeGrafter"/>
</dbReference>